<dbReference type="Proteomes" id="UP000663400">
    <property type="component" value="Chromosome"/>
</dbReference>
<keyword evidence="1" id="KW-0732">Signal</keyword>
<dbReference type="RefSeq" id="WP_200607601.1">
    <property type="nucleotide sequence ID" value="NZ_CP071517.1"/>
</dbReference>
<evidence type="ECO:0000256" key="1">
    <source>
        <dbReference type="SAM" id="SignalP"/>
    </source>
</evidence>
<proteinExistence type="predicted"/>
<reference evidence="2 3" key="1">
    <citation type="submission" date="2021-02" db="EMBL/GenBank/DDBJ databases">
        <title>Lysobacter arenosi sp. nov., isolated from soil of gangwondo yeongwol, south Korea.</title>
        <authorList>
            <person name="Kim K.R."/>
            <person name="Kim K.H."/>
            <person name="Jeon C.O."/>
        </authorList>
    </citation>
    <scope>NUCLEOTIDE SEQUENCE [LARGE SCALE GENOMIC DNA]</scope>
    <source>
        <strain evidence="2 3">R7</strain>
    </source>
</reference>
<accession>A0ABX7R7E6</accession>
<protein>
    <submittedName>
        <fullName evidence="2">DUF3106 domain-containing protein</fullName>
    </submittedName>
</protein>
<sequence>MRRNRRLLPLALLLAITSAGSTPPELRDVLARLPPKAHAQLQRQTQQWASWSPQQRADYSRRAAQWDALPRSERDAIRERYQAWRALPAQDQVRIQAAATQLATMPAEQQRAWRAQFDALDRSERRGWLLGPALGGDYAMLQPLLAQVPEQEHAALMQALRTMTPQQRKDLGVLAQRTPPTRREALRRGLLAAGADGRGDWLWQQMQH</sequence>
<name>A0ABX7R7E6_9GAMM</name>
<gene>
    <name evidence="2" type="ORF">HIV01_012580</name>
</gene>
<feature type="signal peptide" evidence="1">
    <location>
        <begin position="1"/>
        <end position="21"/>
    </location>
</feature>
<feature type="chain" id="PRO_5045973269" evidence="1">
    <location>
        <begin position="22"/>
        <end position="208"/>
    </location>
</feature>
<keyword evidence="3" id="KW-1185">Reference proteome</keyword>
<dbReference type="Pfam" id="PF11304">
    <property type="entry name" value="DUF3106"/>
    <property type="match status" value="1"/>
</dbReference>
<evidence type="ECO:0000313" key="2">
    <source>
        <dbReference type="EMBL" id="QSX74048.1"/>
    </source>
</evidence>
<dbReference type="InterPro" id="IPR021455">
    <property type="entry name" value="DUF3106"/>
</dbReference>
<dbReference type="EMBL" id="CP071517">
    <property type="protein sequence ID" value="QSX74048.1"/>
    <property type="molecule type" value="Genomic_DNA"/>
</dbReference>
<organism evidence="2 3">
    <name type="scientific">Lysobacter arenosi</name>
    <dbReference type="NCBI Taxonomy" id="2795387"/>
    <lineage>
        <taxon>Bacteria</taxon>
        <taxon>Pseudomonadati</taxon>
        <taxon>Pseudomonadota</taxon>
        <taxon>Gammaproteobacteria</taxon>
        <taxon>Lysobacterales</taxon>
        <taxon>Lysobacteraceae</taxon>
        <taxon>Lysobacter</taxon>
    </lineage>
</organism>
<evidence type="ECO:0000313" key="3">
    <source>
        <dbReference type="Proteomes" id="UP000663400"/>
    </source>
</evidence>